<accession>A0AAD7HF57</accession>
<feature type="region of interest" description="Disordered" evidence="1">
    <location>
        <begin position="1"/>
        <end position="100"/>
    </location>
</feature>
<feature type="compositionally biased region" description="Polar residues" evidence="1">
    <location>
        <begin position="132"/>
        <end position="143"/>
    </location>
</feature>
<name>A0AAD7HF57_9AGAR</name>
<organism evidence="2 3">
    <name type="scientific">Mycena metata</name>
    <dbReference type="NCBI Taxonomy" id="1033252"/>
    <lineage>
        <taxon>Eukaryota</taxon>
        <taxon>Fungi</taxon>
        <taxon>Dikarya</taxon>
        <taxon>Basidiomycota</taxon>
        <taxon>Agaricomycotina</taxon>
        <taxon>Agaricomycetes</taxon>
        <taxon>Agaricomycetidae</taxon>
        <taxon>Agaricales</taxon>
        <taxon>Marasmiineae</taxon>
        <taxon>Mycenaceae</taxon>
        <taxon>Mycena</taxon>
    </lineage>
</organism>
<feature type="region of interest" description="Disordered" evidence="1">
    <location>
        <begin position="123"/>
        <end position="143"/>
    </location>
</feature>
<evidence type="ECO:0000313" key="2">
    <source>
        <dbReference type="EMBL" id="KAJ7718899.1"/>
    </source>
</evidence>
<dbReference type="EMBL" id="JARKIB010000259">
    <property type="protein sequence ID" value="KAJ7718899.1"/>
    <property type="molecule type" value="Genomic_DNA"/>
</dbReference>
<evidence type="ECO:0000256" key="1">
    <source>
        <dbReference type="SAM" id="MobiDB-lite"/>
    </source>
</evidence>
<dbReference type="AlphaFoldDB" id="A0AAD7HF57"/>
<reference evidence="2" key="1">
    <citation type="submission" date="2023-03" db="EMBL/GenBank/DDBJ databases">
        <title>Massive genome expansion in bonnet fungi (Mycena s.s.) driven by repeated elements and novel gene families across ecological guilds.</title>
        <authorList>
            <consortium name="Lawrence Berkeley National Laboratory"/>
            <person name="Harder C.B."/>
            <person name="Miyauchi S."/>
            <person name="Viragh M."/>
            <person name="Kuo A."/>
            <person name="Thoen E."/>
            <person name="Andreopoulos B."/>
            <person name="Lu D."/>
            <person name="Skrede I."/>
            <person name="Drula E."/>
            <person name="Henrissat B."/>
            <person name="Morin E."/>
            <person name="Kohler A."/>
            <person name="Barry K."/>
            <person name="LaButti K."/>
            <person name="Morin E."/>
            <person name="Salamov A."/>
            <person name="Lipzen A."/>
            <person name="Mereny Z."/>
            <person name="Hegedus B."/>
            <person name="Baldrian P."/>
            <person name="Stursova M."/>
            <person name="Weitz H."/>
            <person name="Taylor A."/>
            <person name="Grigoriev I.V."/>
            <person name="Nagy L.G."/>
            <person name="Martin F."/>
            <person name="Kauserud H."/>
        </authorList>
    </citation>
    <scope>NUCLEOTIDE SEQUENCE</scope>
    <source>
        <strain evidence="2">CBHHK182m</strain>
    </source>
</reference>
<protein>
    <submittedName>
        <fullName evidence="2">Uncharacterized protein</fullName>
    </submittedName>
</protein>
<evidence type="ECO:0000313" key="3">
    <source>
        <dbReference type="Proteomes" id="UP001215598"/>
    </source>
</evidence>
<sequence>MTEHILRRSSRSRNAPRNPDSPVSFVVPWRGEPEVTFVEDSSDSDNDTLHADAIQHEPQAPQVLGSDSEVAETEQYQSRSPTPDVFRDDSGRRTAGTTVPYMTRNLRASLAQDDQDLRELGVDTEPEEDTNQDAPTIGSVNSGEGTIQEQADRLVQHILQLQSHRAPNVAPAPLIRSFDPLFISPPPAAAPTSVSAHGSGPNPVLQAQTRPSTFQMQPQAPMALVQTRFCKAAQTRPSTFQVRPQAPQVAYKACAQFRTATVSLMFNAGSANSALYFVSIQTLTACRTFCQRRAFTDPFAHDGGLLRRLEVAGGPAGRALQAIVDRDQFYVRTSDYPIETIYNFTHHSWNFRELGSMVEMEGVAGTQIFFLPVPPSPVRSALVETQRAVDHGVDVYVLYVYHTDADPSQTPFPDPLPRTASLVAPPALVAAPTTPAPSTETGWRASSYGSAYNHCLTERQILCICQVLGIGLLGRGPSPVVVDGFVIRMEDVVAAAGINYQTFSTYRTELRLIKETHVILRRLQRAGTLTPAHQPLLDCLEVMLGERVLPADATTPLRPSTEVDFSVVRLTIGSLMPQIRHVVEHLSNA</sequence>
<keyword evidence="3" id="KW-1185">Reference proteome</keyword>
<gene>
    <name evidence="2" type="ORF">B0H16DRAFT_1739742</name>
</gene>
<dbReference type="Proteomes" id="UP001215598">
    <property type="component" value="Unassembled WGS sequence"/>
</dbReference>
<proteinExistence type="predicted"/>
<comment type="caution">
    <text evidence="2">The sequence shown here is derived from an EMBL/GenBank/DDBJ whole genome shotgun (WGS) entry which is preliminary data.</text>
</comment>